<comment type="caution">
    <text evidence="1">The sequence shown here is derived from an EMBL/GenBank/DDBJ whole genome shotgun (WGS) entry which is preliminary data.</text>
</comment>
<name>A0A561BZZ5_9ACTN</name>
<dbReference type="EMBL" id="VIVK01000001">
    <property type="protein sequence ID" value="TWD84506.1"/>
    <property type="molecule type" value="Genomic_DNA"/>
</dbReference>
<gene>
    <name evidence="1" type="ORF">FB561_5698</name>
</gene>
<evidence type="ECO:0000313" key="1">
    <source>
        <dbReference type="EMBL" id="TWD84506.1"/>
    </source>
</evidence>
<dbReference type="AlphaFoldDB" id="A0A561BZZ5"/>
<protein>
    <submittedName>
        <fullName evidence="1">Uncharacterized protein</fullName>
    </submittedName>
</protein>
<keyword evidence="2" id="KW-1185">Reference proteome</keyword>
<reference evidence="1 2" key="1">
    <citation type="submission" date="2019-06" db="EMBL/GenBank/DDBJ databases">
        <title>Sequencing the genomes of 1000 actinobacteria strains.</title>
        <authorList>
            <person name="Klenk H.-P."/>
        </authorList>
    </citation>
    <scope>NUCLEOTIDE SEQUENCE [LARGE SCALE GENOMIC DNA]</scope>
    <source>
        <strain evidence="1 2">DSM 24683</strain>
    </source>
</reference>
<evidence type="ECO:0000313" key="2">
    <source>
        <dbReference type="Proteomes" id="UP000318380"/>
    </source>
</evidence>
<proteinExistence type="predicted"/>
<sequence length="190" mass="20199">MSTPSSLHSGRFVARFAHQLSVHAGVPVAARRLPGSDRSTPIWQLTWRDGPSVALMRYRVAGLRSSVAGVVVEDLHWQRTVSSTAFAMELLRNLRSGTAAPGEHLTTETVMRSLDRVDHPERGPLAEVALAQQLAAVCEHRQDAMVRYLELYGTPGLASAGVRGALAIDASAVVVDPGAGPETTVTVATG</sequence>
<accession>A0A561BZZ5</accession>
<organism evidence="1 2">
    <name type="scientific">Kribbella amoyensis</name>
    <dbReference type="NCBI Taxonomy" id="996641"/>
    <lineage>
        <taxon>Bacteria</taxon>
        <taxon>Bacillati</taxon>
        <taxon>Actinomycetota</taxon>
        <taxon>Actinomycetes</taxon>
        <taxon>Propionibacteriales</taxon>
        <taxon>Kribbellaceae</taxon>
        <taxon>Kribbella</taxon>
    </lineage>
</organism>
<dbReference type="Proteomes" id="UP000318380">
    <property type="component" value="Unassembled WGS sequence"/>
</dbReference>